<feature type="domain" description="CAAX prenyl protease 2/Lysostaphin resistance protein A-like" evidence="2">
    <location>
        <begin position="124"/>
        <end position="228"/>
    </location>
</feature>
<name>A0A1M6GTH3_9CLOT</name>
<feature type="transmembrane region" description="Helical" evidence="1">
    <location>
        <begin position="54"/>
        <end position="73"/>
    </location>
</feature>
<feature type="transmembrane region" description="Helical" evidence="1">
    <location>
        <begin position="94"/>
        <end position="113"/>
    </location>
</feature>
<dbReference type="EMBL" id="FQZB01000006">
    <property type="protein sequence ID" value="SHJ13169.1"/>
    <property type="molecule type" value="Genomic_DNA"/>
</dbReference>
<organism evidence="3 4">
    <name type="scientific">Clostridium cavendishii DSM 21758</name>
    <dbReference type="NCBI Taxonomy" id="1121302"/>
    <lineage>
        <taxon>Bacteria</taxon>
        <taxon>Bacillati</taxon>
        <taxon>Bacillota</taxon>
        <taxon>Clostridia</taxon>
        <taxon>Eubacteriales</taxon>
        <taxon>Clostridiaceae</taxon>
        <taxon>Clostridium</taxon>
    </lineage>
</organism>
<keyword evidence="1" id="KW-1133">Transmembrane helix</keyword>
<sequence length="235" mass="27384">MKNFFRNDKTYKNNLNQYDIKDGLLALCLFGIFIFMYSILAVVDMKVKYIKDNFVIVGCILNCLLVLITILFVKLRKQSLDTIGLYNGKWKKSFCIGTLFAGILFFNNCGSYLLQGKELININRIFTYVIEFFFVALCEEVVFRGYISTRIYGIMKRQWLSIVVTGLLFVIMHFPYRMIVSGMSLKEFTANNIFWFIDLFVTHTILNFIYAKTNSLYGAIIPHWVSNLAFNIVIK</sequence>
<evidence type="ECO:0000256" key="1">
    <source>
        <dbReference type="SAM" id="Phobius"/>
    </source>
</evidence>
<feature type="transmembrane region" description="Helical" evidence="1">
    <location>
        <begin position="159"/>
        <end position="180"/>
    </location>
</feature>
<keyword evidence="4" id="KW-1185">Reference proteome</keyword>
<dbReference type="GO" id="GO:0004175">
    <property type="term" value="F:endopeptidase activity"/>
    <property type="evidence" value="ECO:0007669"/>
    <property type="project" value="UniProtKB-ARBA"/>
</dbReference>
<dbReference type="STRING" id="1121302.SAMN02745163_01380"/>
<protein>
    <recommendedName>
        <fullName evidence="2">CAAX prenyl protease 2/Lysostaphin resistance protein A-like domain-containing protein</fullName>
    </recommendedName>
</protein>
<evidence type="ECO:0000313" key="3">
    <source>
        <dbReference type="EMBL" id="SHJ13169.1"/>
    </source>
</evidence>
<feature type="transmembrane region" description="Helical" evidence="1">
    <location>
        <begin position="192"/>
        <end position="210"/>
    </location>
</feature>
<dbReference type="RefSeq" id="WP_072985943.1">
    <property type="nucleotide sequence ID" value="NZ_FQZB01000006.1"/>
</dbReference>
<evidence type="ECO:0000313" key="4">
    <source>
        <dbReference type="Proteomes" id="UP000184310"/>
    </source>
</evidence>
<dbReference type="GO" id="GO:0080120">
    <property type="term" value="P:CAAX-box protein maturation"/>
    <property type="evidence" value="ECO:0007669"/>
    <property type="project" value="UniProtKB-ARBA"/>
</dbReference>
<feature type="transmembrane region" description="Helical" evidence="1">
    <location>
        <begin position="125"/>
        <end position="147"/>
    </location>
</feature>
<proteinExistence type="predicted"/>
<gene>
    <name evidence="3" type="ORF">SAMN02745163_01380</name>
</gene>
<keyword evidence="1" id="KW-0812">Transmembrane</keyword>
<dbReference type="Pfam" id="PF02517">
    <property type="entry name" value="Rce1-like"/>
    <property type="match status" value="1"/>
</dbReference>
<feature type="transmembrane region" description="Helical" evidence="1">
    <location>
        <begin position="20"/>
        <end position="42"/>
    </location>
</feature>
<keyword evidence="1" id="KW-0472">Membrane</keyword>
<accession>A0A1M6GTH3</accession>
<dbReference type="Proteomes" id="UP000184310">
    <property type="component" value="Unassembled WGS sequence"/>
</dbReference>
<dbReference type="InterPro" id="IPR003675">
    <property type="entry name" value="Rce1/LyrA-like_dom"/>
</dbReference>
<evidence type="ECO:0000259" key="2">
    <source>
        <dbReference type="Pfam" id="PF02517"/>
    </source>
</evidence>
<dbReference type="AlphaFoldDB" id="A0A1M6GTH3"/>
<reference evidence="3 4" key="1">
    <citation type="submission" date="2016-11" db="EMBL/GenBank/DDBJ databases">
        <authorList>
            <person name="Jaros S."/>
            <person name="Januszkiewicz K."/>
            <person name="Wedrychowicz H."/>
        </authorList>
    </citation>
    <scope>NUCLEOTIDE SEQUENCE [LARGE SCALE GENOMIC DNA]</scope>
    <source>
        <strain evidence="3 4">DSM 21758</strain>
    </source>
</reference>
<dbReference type="OrthoDB" id="1523022at2"/>